<protein>
    <submittedName>
        <fullName evidence="2">HupE/UreJ family protein</fullName>
    </submittedName>
</protein>
<dbReference type="InterPro" id="IPR032809">
    <property type="entry name" value="Put_HupE_UreJ"/>
</dbReference>
<evidence type="ECO:0000313" key="3">
    <source>
        <dbReference type="Proteomes" id="UP001519887"/>
    </source>
</evidence>
<feature type="transmembrane region" description="Helical" evidence="1">
    <location>
        <begin position="220"/>
        <end position="247"/>
    </location>
</feature>
<accession>A0ABS7C0G8</accession>
<feature type="transmembrane region" description="Helical" evidence="1">
    <location>
        <begin position="347"/>
        <end position="366"/>
    </location>
</feature>
<feature type="transmembrane region" description="Helical" evidence="1">
    <location>
        <begin position="254"/>
        <end position="277"/>
    </location>
</feature>
<reference evidence="2 3" key="1">
    <citation type="submission" date="2021-07" db="EMBL/GenBank/DDBJ databases">
        <title>Paenibacillus radiodurans sp. nov., isolated from the southeastern edge of Tengger Desert.</title>
        <authorList>
            <person name="Zhang G."/>
        </authorList>
    </citation>
    <scope>NUCLEOTIDE SEQUENCE [LARGE SCALE GENOMIC DNA]</scope>
    <source>
        <strain evidence="2 3">CCM 7311</strain>
    </source>
</reference>
<comment type="caution">
    <text evidence="2">The sequence shown here is derived from an EMBL/GenBank/DDBJ whole genome shotgun (WGS) entry which is preliminary data.</text>
</comment>
<sequence length="398" mass="43809">MLVRPTSAFRITLIFLAAFALSVLPFKEVANAHAYSAAYNTLNLTKEQTEMTFSLDELSVIELAAGDIDENKMLDEGEFDAVKNKMLDILQKNIILKIGGEPQAWSEIESFVLIRQGDASKMALTVIYPPVTASQSISLTDNLYKEDSKTNYVDLLTVNYGTQKSTSALSANNRTWVLQLMDAEYSGLPQNLSEQADAAPADPAAASEQRENGGGAMSGWFSFFTLGMHHILGGYDHLLFLFSLLIARQTFKQYATMITAFTLAHSLTLTLTVLGILHVSPKLVELGIALSICYVALDNIIRQNVSHRWVLTFLFGLIHGMGFADILKEMDIPKKEMAVDLISFNLGIEAVQITIVAVLIPLLALLHRYKYARQYVLAGSGVALVLGGVWLFERAFTG</sequence>
<organism evidence="2 3">
    <name type="scientific">Paenibacillus sepulcri</name>
    <dbReference type="NCBI Taxonomy" id="359917"/>
    <lineage>
        <taxon>Bacteria</taxon>
        <taxon>Bacillati</taxon>
        <taxon>Bacillota</taxon>
        <taxon>Bacilli</taxon>
        <taxon>Bacillales</taxon>
        <taxon>Paenibacillaceae</taxon>
        <taxon>Paenibacillus</taxon>
    </lineage>
</organism>
<dbReference type="RefSeq" id="WP_210046299.1">
    <property type="nucleotide sequence ID" value="NZ_JBHLVU010000012.1"/>
</dbReference>
<feature type="transmembrane region" description="Helical" evidence="1">
    <location>
        <begin position="375"/>
        <end position="392"/>
    </location>
</feature>
<dbReference type="EMBL" id="JAHZIK010000187">
    <property type="protein sequence ID" value="MBW7454337.1"/>
    <property type="molecule type" value="Genomic_DNA"/>
</dbReference>
<evidence type="ECO:0000313" key="2">
    <source>
        <dbReference type="EMBL" id="MBW7454337.1"/>
    </source>
</evidence>
<keyword evidence="3" id="KW-1185">Reference proteome</keyword>
<feature type="transmembrane region" description="Helical" evidence="1">
    <location>
        <begin position="308"/>
        <end position="327"/>
    </location>
</feature>
<feature type="transmembrane region" description="Helical" evidence="1">
    <location>
        <begin position="283"/>
        <end position="301"/>
    </location>
</feature>
<keyword evidence="1" id="KW-1133">Transmembrane helix</keyword>
<evidence type="ECO:0000256" key="1">
    <source>
        <dbReference type="SAM" id="Phobius"/>
    </source>
</evidence>
<dbReference type="Pfam" id="PF13795">
    <property type="entry name" value="HupE_UreJ_2"/>
    <property type="match status" value="1"/>
</dbReference>
<keyword evidence="1" id="KW-0472">Membrane</keyword>
<name>A0ABS7C0G8_9BACL</name>
<proteinExistence type="predicted"/>
<dbReference type="Proteomes" id="UP001519887">
    <property type="component" value="Unassembled WGS sequence"/>
</dbReference>
<keyword evidence="1" id="KW-0812">Transmembrane</keyword>
<gene>
    <name evidence="2" type="ORF">K0U00_09875</name>
</gene>